<feature type="region of interest" description="Disordered" evidence="1">
    <location>
        <begin position="1218"/>
        <end position="1261"/>
    </location>
</feature>
<dbReference type="NCBIfam" id="NF047352">
    <property type="entry name" value="P_loop_sacsin"/>
    <property type="match status" value="1"/>
</dbReference>
<organism evidence="2 3">
    <name type="scientific">Laetiporus sulphureus 93-53</name>
    <dbReference type="NCBI Taxonomy" id="1314785"/>
    <lineage>
        <taxon>Eukaryota</taxon>
        <taxon>Fungi</taxon>
        <taxon>Dikarya</taxon>
        <taxon>Basidiomycota</taxon>
        <taxon>Agaricomycotina</taxon>
        <taxon>Agaricomycetes</taxon>
        <taxon>Polyporales</taxon>
        <taxon>Laetiporus</taxon>
    </lineage>
</organism>
<dbReference type="OrthoDB" id="2796942at2759"/>
<reference evidence="2 3" key="1">
    <citation type="journal article" date="2016" name="Mol. Biol. Evol.">
        <title>Comparative Genomics of Early-Diverging Mushroom-Forming Fungi Provides Insights into the Origins of Lignocellulose Decay Capabilities.</title>
        <authorList>
            <person name="Nagy L.G."/>
            <person name="Riley R."/>
            <person name="Tritt A."/>
            <person name="Adam C."/>
            <person name="Daum C."/>
            <person name="Floudas D."/>
            <person name="Sun H."/>
            <person name="Yadav J.S."/>
            <person name="Pangilinan J."/>
            <person name="Larsson K.H."/>
            <person name="Matsuura K."/>
            <person name="Barry K."/>
            <person name="Labutti K."/>
            <person name="Kuo R."/>
            <person name="Ohm R.A."/>
            <person name="Bhattacharya S.S."/>
            <person name="Shirouzu T."/>
            <person name="Yoshinaga Y."/>
            <person name="Martin F.M."/>
            <person name="Grigoriev I.V."/>
            <person name="Hibbett D.S."/>
        </authorList>
    </citation>
    <scope>NUCLEOTIDE SEQUENCE [LARGE SCALE GENOMIC DNA]</scope>
    <source>
        <strain evidence="2 3">93-53</strain>
    </source>
</reference>
<accession>A0A165BDS6</accession>
<dbReference type="InterPro" id="IPR052957">
    <property type="entry name" value="Auxin_embryo_med"/>
</dbReference>
<dbReference type="RefSeq" id="XP_040758565.1">
    <property type="nucleotide sequence ID" value="XM_040905959.1"/>
</dbReference>
<dbReference type="PANTHER" id="PTHR32387">
    <property type="entry name" value="WU:FJ29H11"/>
    <property type="match status" value="1"/>
</dbReference>
<keyword evidence="3" id="KW-1185">Reference proteome</keyword>
<dbReference type="SUPFAM" id="SSF55874">
    <property type="entry name" value="ATPase domain of HSP90 chaperone/DNA topoisomerase II/histidine kinase"/>
    <property type="match status" value="1"/>
</dbReference>
<protein>
    <recommendedName>
        <fullName evidence="4">Protein NO VEIN C-terminal domain-containing protein</fullName>
    </recommendedName>
</protein>
<evidence type="ECO:0000313" key="3">
    <source>
        <dbReference type="Proteomes" id="UP000076871"/>
    </source>
</evidence>
<dbReference type="InterPro" id="IPR036890">
    <property type="entry name" value="HATPase_C_sf"/>
</dbReference>
<dbReference type="InParanoid" id="A0A165BDS6"/>
<dbReference type="STRING" id="1314785.A0A165BDS6"/>
<name>A0A165BDS6_9APHY</name>
<evidence type="ECO:0000256" key="1">
    <source>
        <dbReference type="SAM" id="MobiDB-lite"/>
    </source>
</evidence>
<sequence>MALHLYTRAPSTQLLGGMKGNVNGILLRLFRQRARTCVFNLRKGERTLWNLLSYQHSTAMDLIKSINRSHGLETMGDRPADDPIVTLRGKLERACDRLSRDLYNTKTHFLLEFIQNADDNNYDSGVIPTLQLQLERRRMTIRCNELGFGPANVKAICDIGGSTKTKDKIVQGYIGEKGIGFKAVFVVATKVHVASNLYTFRFDRDGPLGMINPIWDNSHAVEPNWTTFRLDIAEEEHMGNLNKQLRELQPSLLLFLRKLRSVDLHVAANRNNPARSIKISRNDPAPDVVELERSEDGASILKRRYIIVKRTTVTDPEEPKREGIERSEVVLAFPMTAEQEPLFEDQYIHAFLPMSRYGFTFVIQADFLTTSSRESILADSKWNQQLFVGISDAFVDAVQRFQEHPILKDVWIRFIPMQIKDPFCKVADRIITLLKHRNVLRASDGTLSQPVSLLIPPRQFRDDENEPLIPSQYLPKGLRYLSDSYDVHGDSAFFSTLGVRTMSDQDFLNGLKRMGTAIGSQSDRWQETVCRCLNGRIPKTRKGKFRPEILDLEILPLSDGSWAAAKTAHRHVFVANLDGFAELRLSSIKEGIEEGSFRHRFYAALGVKRAEPALIAEQILQIRSQVSAETLVRYARFFYEHRRLRDLPSPADLQVVDEQGLRASGKELYLDVPDSKGTERTPLRTILPRTARFLHPAYTETYHDRYWILWLQDSLGINVAPRLISGKLSPEFQTMARSMETLKFLLVLREYWPQLSRGISQEGKTQLSQTEVKCEDGRHLLGTTALKRSALQRMPSSYLHFLPISNANSGAWNFLAELGVMIEANLSTFIKLILQLQRTACNDLSLIVELYKQLNARFDEDSNAIRVAFQDNPLIYVPSVNTDGRGSWIAFRDAYWDGPPSMTSKVVLKHSYPLLEDFFHSKLCMRHAPLQVLVDEFKSLAVKWNNKILTEAVATNVEDKLLDITDCLVQDPYVASILSEIAELPIFPVCQPGKSSKRVLQRIHEFYVPDQAGKYAEQFEDKVPLLAVSPKLSVVSIQPLFNCHTWKQPARYLERCISAQTVAHGTRKVDMPVTQQYIRRLEYLERELYHKRSSRIPTDQMEFLRKMDNLTIEIVGSISSSLTLEEHVVQTNATSSIQEDDDRVSIFVAQASANNERKRDRQVCSRLAERLDLDGMRLQRLFETPVDELEELLDEQGVFAIPPEAERIRKTSWLTTDTMTNDQPLTSPRRVAKPEETDLQMEPPPTLAYVPPHARNPVKRKRDKLDDLEENIRDLRMKLSSSSKFTQGEVRTPGSSPRPVQTAREIARFMSAPVSPGKLASSPGKESSARAVTAVAPSTASDRVNGILGELYVYELLRELIGLDFDEENWTSELRGEVHDLAPFSGDALADFRYKDSSGILTGLWYGEKIRTAWAGMWPTYHLEVKATSGSARERFHVSQRQLDAAQHLTSLSDSSGIIPTDVYVIILVTGIRSASPSHMVFIDPHRCIYHGDLLIQSDVYLSL</sequence>
<dbReference type="PANTHER" id="PTHR32387:SF0">
    <property type="entry name" value="PROTEIN NO VEIN"/>
    <property type="match status" value="1"/>
</dbReference>
<evidence type="ECO:0008006" key="4">
    <source>
        <dbReference type="Google" id="ProtNLM"/>
    </source>
</evidence>
<dbReference type="GeneID" id="63822988"/>
<dbReference type="EMBL" id="KV427676">
    <property type="protein sequence ID" value="KZT00825.1"/>
    <property type="molecule type" value="Genomic_DNA"/>
</dbReference>
<gene>
    <name evidence="2" type="ORF">LAESUDRAFT_687552</name>
</gene>
<dbReference type="Gene3D" id="3.30.565.10">
    <property type="entry name" value="Histidine kinase-like ATPase, C-terminal domain"/>
    <property type="match status" value="1"/>
</dbReference>
<dbReference type="Proteomes" id="UP000076871">
    <property type="component" value="Unassembled WGS sequence"/>
</dbReference>
<proteinExistence type="predicted"/>
<evidence type="ECO:0000313" key="2">
    <source>
        <dbReference type="EMBL" id="KZT00825.1"/>
    </source>
</evidence>